<reference evidence="1" key="2">
    <citation type="journal article" date="2022" name="New Phytol.">
        <title>Evolutionary transition to the ectomycorrhizal habit in the genomes of a hyperdiverse lineage of mushroom-forming fungi.</title>
        <authorList>
            <person name="Looney B."/>
            <person name="Miyauchi S."/>
            <person name="Morin E."/>
            <person name="Drula E."/>
            <person name="Courty P.E."/>
            <person name="Kohler A."/>
            <person name="Kuo A."/>
            <person name="LaButti K."/>
            <person name="Pangilinan J."/>
            <person name="Lipzen A."/>
            <person name="Riley R."/>
            <person name="Andreopoulos W."/>
            <person name="He G."/>
            <person name="Johnson J."/>
            <person name="Nolan M."/>
            <person name="Tritt A."/>
            <person name="Barry K.W."/>
            <person name="Grigoriev I.V."/>
            <person name="Nagy L.G."/>
            <person name="Hibbett D."/>
            <person name="Henrissat B."/>
            <person name="Matheny P.B."/>
            <person name="Labbe J."/>
            <person name="Martin F.M."/>
        </authorList>
    </citation>
    <scope>NUCLEOTIDE SEQUENCE</scope>
    <source>
        <strain evidence="1">EC-137</strain>
    </source>
</reference>
<keyword evidence="2" id="KW-1185">Reference proteome</keyword>
<proteinExistence type="predicted"/>
<evidence type="ECO:0000313" key="1">
    <source>
        <dbReference type="EMBL" id="KAI0031483.1"/>
    </source>
</evidence>
<reference evidence="1" key="1">
    <citation type="submission" date="2021-02" db="EMBL/GenBank/DDBJ databases">
        <authorList>
            <consortium name="DOE Joint Genome Institute"/>
            <person name="Ahrendt S."/>
            <person name="Looney B.P."/>
            <person name="Miyauchi S."/>
            <person name="Morin E."/>
            <person name="Drula E."/>
            <person name="Courty P.E."/>
            <person name="Chicoki N."/>
            <person name="Fauchery L."/>
            <person name="Kohler A."/>
            <person name="Kuo A."/>
            <person name="Labutti K."/>
            <person name="Pangilinan J."/>
            <person name="Lipzen A."/>
            <person name="Riley R."/>
            <person name="Andreopoulos W."/>
            <person name="He G."/>
            <person name="Johnson J."/>
            <person name="Barry K.W."/>
            <person name="Grigoriev I.V."/>
            <person name="Nagy L."/>
            <person name="Hibbett D."/>
            <person name="Henrissat B."/>
            <person name="Matheny P.B."/>
            <person name="Labbe J."/>
            <person name="Martin F."/>
        </authorList>
    </citation>
    <scope>NUCLEOTIDE SEQUENCE</scope>
    <source>
        <strain evidence="1">EC-137</strain>
    </source>
</reference>
<protein>
    <submittedName>
        <fullName evidence="1">Uncharacterized protein</fullName>
    </submittedName>
</protein>
<dbReference type="EMBL" id="MU273578">
    <property type="protein sequence ID" value="KAI0031483.1"/>
    <property type="molecule type" value="Genomic_DNA"/>
</dbReference>
<gene>
    <name evidence="1" type="ORF">K488DRAFT_86766</name>
</gene>
<comment type="caution">
    <text evidence="1">The sequence shown here is derived from an EMBL/GenBank/DDBJ whole genome shotgun (WGS) entry which is preliminary data.</text>
</comment>
<organism evidence="1 2">
    <name type="scientific">Vararia minispora EC-137</name>
    <dbReference type="NCBI Taxonomy" id="1314806"/>
    <lineage>
        <taxon>Eukaryota</taxon>
        <taxon>Fungi</taxon>
        <taxon>Dikarya</taxon>
        <taxon>Basidiomycota</taxon>
        <taxon>Agaricomycotina</taxon>
        <taxon>Agaricomycetes</taxon>
        <taxon>Russulales</taxon>
        <taxon>Lachnocladiaceae</taxon>
        <taxon>Vararia</taxon>
    </lineage>
</organism>
<accession>A0ACB8QI12</accession>
<evidence type="ECO:0000313" key="2">
    <source>
        <dbReference type="Proteomes" id="UP000814128"/>
    </source>
</evidence>
<name>A0ACB8QI12_9AGAM</name>
<sequence length="160" mass="16863">MATPYYNPPRFAAYLPSASRPLSLALSPQDAVPRACASHSSADAASGYGTQAPRRHRASARVCAEPPSESSARRAGMWDGAHAPFHARAGHPSAAGSVLSLRGSIAHVYLAHRMNAHVIPPSAPSRALQLYRGDCRAPRAIGAAGYTHPAPKRPSSRLQL</sequence>
<dbReference type="Proteomes" id="UP000814128">
    <property type="component" value="Unassembled WGS sequence"/>
</dbReference>